<name>A0ABW1XCZ7_9CELL</name>
<protein>
    <submittedName>
        <fullName evidence="2">Uncharacterized protein</fullName>
    </submittedName>
</protein>
<gene>
    <name evidence="2" type="ORF">ACFP71_12195</name>
</gene>
<dbReference type="RefSeq" id="WP_204807599.1">
    <property type="nucleotide sequence ID" value="NZ_BAAAIY010000009.1"/>
</dbReference>
<comment type="caution">
    <text evidence="2">The sequence shown here is derived from an EMBL/GenBank/DDBJ whole genome shotgun (WGS) entry which is preliminary data.</text>
</comment>
<evidence type="ECO:0000256" key="1">
    <source>
        <dbReference type="SAM" id="MobiDB-lite"/>
    </source>
</evidence>
<organism evidence="2 3">
    <name type="scientific">Oerskovia paurometabola</name>
    <dbReference type="NCBI Taxonomy" id="162170"/>
    <lineage>
        <taxon>Bacteria</taxon>
        <taxon>Bacillati</taxon>
        <taxon>Actinomycetota</taxon>
        <taxon>Actinomycetes</taxon>
        <taxon>Micrococcales</taxon>
        <taxon>Cellulomonadaceae</taxon>
        <taxon>Oerskovia</taxon>
    </lineage>
</organism>
<evidence type="ECO:0000313" key="2">
    <source>
        <dbReference type="EMBL" id="MFC6425594.1"/>
    </source>
</evidence>
<reference evidence="3" key="1">
    <citation type="journal article" date="2019" name="Int. J. Syst. Evol. Microbiol.">
        <title>The Global Catalogue of Microorganisms (GCM) 10K type strain sequencing project: providing services to taxonomists for standard genome sequencing and annotation.</title>
        <authorList>
            <consortium name="The Broad Institute Genomics Platform"/>
            <consortium name="The Broad Institute Genome Sequencing Center for Infectious Disease"/>
            <person name="Wu L."/>
            <person name="Ma J."/>
        </authorList>
    </citation>
    <scope>NUCLEOTIDE SEQUENCE [LARGE SCALE GENOMIC DNA]</scope>
    <source>
        <strain evidence="3">CCUG 47105</strain>
    </source>
</reference>
<evidence type="ECO:0000313" key="3">
    <source>
        <dbReference type="Proteomes" id="UP001596305"/>
    </source>
</evidence>
<accession>A0ABW1XCZ7</accession>
<feature type="compositionally biased region" description="Basic and acidic residues" evidence="1">
    <location>
        <begin position="17"/>
        <end position="27"/>
    </location>
</feature>
<keyword evidence="3" id="KW-1185">Reference proteome</keyword>
<feature type="region of interest" description="Disordered" evidence="1">
    <location>
        <begin position="1"/>
        <end position="27"/>
    </location>
</feature>
<dbReference type="Proteomes" id="UP001596305">
    <property type="component" value="Unassembled WGS sequence"/>
</dbReference>
<proteinExistence type="predicted"/>
<sequence length="55" mass="6250">MLLHAMLEQAPADSTGEGERVTRETRVEAPTYDDAWAKLHAELPDGWRIPRFRSA</sequence>
<dbReference type="EMBL" id="JBHSTM010000006">
    <property type="protein sequence ID" value="MFC6425594.1"/>
    <property type="molecule type" value="Genomic_DNA"/>
</dbReference>